<organism evidence="7 8">
    <name type="scientific">Methanocella paludicola (strain DSM 17711 / JCM 13418 / NBRC 101707 / SANAE)</name>
    <dbReference type="NCBI Taxonomy" id="304371"/>
    <lineage>
        <taxon>Archaea</taxon>
        <taxon>Methanobacteriati</taxon>
        <taxon>Methanobacteriota</taxon>
        <taxon>Stenosarchaea group</taxon>
        <taxon>Methanomicrobia</taxon>
        <taxon>Methanocellales</taxon>
        <taxon>Methanocellaceae</taxon>
        <taxon>Methanocella</taxon>
    </lineage>
</organism>
<dbReference type="PANTHER" id="PTHR11878:SF65">
    <property type="entry name" value="NA_CA-EXCHANGE PROTEIN, ISOFORM G"/>
    <property type="match status" value="1"/>
</dbReference>
<name>D1Z2E6_METPS</name>
<sequence>MLILVIATAPSISTIVQRSGQAEAMSPQAGPGVIFYEPFNSDTLPSGWSSGDGSWIVNGSGNQCGSGSYAFVSTHTINTAPPQPFNAPLESPTIDLSGVKTAVLEFNTDLKYDVKVGDLMAKVIVETGCGKHVVWCYNKESYNGKVSIDISDIVAGRDDVRLTFMFRAPPVKSSPYESWWQLDDVTIRTKDVGKLRFTSATYSVDEDKGPAIVTVERGDGSYGTLSVSYGTKDGTAVAGRNYERTSGTLTFGDGETSKTITIGILDDGLNSIHKDFTISLTNPSVCGSLGSPSTATVTVINTDPVPVVQFSAASYTAGESDGNATITVSKVNDADGPISVFYTTSDGTAVQGLDYLPASGTLVFGQGEFSKTFKVPLVDNGLYEPDETVSLALSDPKGGASIGARGTSVLTIKDDDPATAIQFSSSAYSVDEDGGNATITVTRTNDAASPVSVNYATRDGTASAGSDYIAAIGALTFSPGEFTKSFKVPILEDSLYEPDETVNLTLSAPTGGAIIGTPGSAVLTINDNDPAPVVYFSSSTYGVDEDGGVVAITVSRANDAEGQVSVDYATSDGTATQGKDYTAASGTLTFSKGEFSKSFEVRILDDGLYEPDETVNLALSNAAGGAGIGTPGSAVLTIRDDRGNDLAPVIQFSMSEYFVSEDGHIATITATRVNDAQNPITVSYTTKPGTAIPDEDYFETSGTLTFSQGEMSKTFDVTILNDADAEPTESVDLELSAPTGGAVLGEQKTAVLNILDNDQNDQQSFTIQLKKGWNLISFPLVNDSVWASQFTGTAISTVLSYDRVSGNFTSYLVGISPPSYDINLRTDSGYFLYCEEDTFIVIYGSLPDHRSIDIFPGWNLIGWSSLSTSNAKTVCGKMDGSQTIDHYINPVDNYESYIEGISPDEYSFDMIPGEGYFIYSESENIVKYTF</sequence>
<proteinExistence type="predicted"/>
<dbReference type="InterPro" id="IPR003644">
    <property type="entry name" value="Calx_beta"/>
</dbReference>
<dbReference type="InterPro" id="IPR023827">
    <property type="entry name" value="Peptidase_S8_Asp-AS"/>
</dbReference>
<keyword evidence="4" id="KW-0106">Calcium</keyword>
<dbReference type="EMBL" id="AP011532">
    <property type="protein sequence ID" value="BAI62868.1"/>
    <property type="molecule type" value="Genomic_DNA"/>
</dbReference>
<dbReference type="AlphaFoldDB" id="D1Z2E6"/>
<dbReference type="eggNOG" id="arCOG06738">
    <property type="taxonomic scope" value="Archaea"/>
</dbReference>
<dbReference type="SMART" id="SM00237">
    <property type="entry name" value="Calx_beta"/>
    <property type="match status" value="5"/>
</dbReference>
<keyword evidence="5" id="KW-0406">Ion transport</keyword>
<dbReference type="InParanoid" id="D1Z2E6"/>
<protein>
    <recommendedName>
        <fullName evidence="6">Calx-beta domain-containing protein</fullName>
    </recommendedName>
</protein>
<dbReference type="SUPFAM" id="SSF141072">
    <property type="entry name" value="CalX-like"/>
    <property type="match status" value="5"/>
</dbReference>
<dbReference type="PROSITE" id="PS00136">
    <property type="entry name" value="SUBTILASE_ASP"/>
    <property type="match status" value="1"/>
</dbReference>
<evidence type="ECO:0000259" key="6">
    <source>
        <dbReference type="SMART" id="SM00237"/>
    </source>
</evidence>
<dbReference type="Pfam" id="PF03160">
    <property type="entry name" value="Calx-beta"/>
    <property type="match status" value="3"/>
</dbReference>
<evidence type="ECO:0000256" key="3">
    <source>
        <dbReference type="ARBA" id="ARBA00022801"/>
    </source>
</evidence>
<dbReference type="OrthoDB" id="151891at2157"/>
<dbReference type="PATRIC" id="fig|304371.9.peg.2863"/>
<dbReference type="InterPro" id="IPR038081">
    <property type="entry name" value="CalX-like_sf"/>
</dbReference>
<evidence type="ECO:0000256" key="4">
    <source>
        <dbReference type="ARBA" id="ARBA00022837"/>
    </source>
</evidence>
<feature type="domain" description="Calx-beta" evidence="6">
    <location>
        <begin position="183"/>
        <end position="281"/>
    </location>
</feature>
<dbReference type="STRING" id="304371.MCP_2796"/>
<keyword evidence="8" id="KW-1185">Reference proteome</keyword>
<keyword evidence="1" id="KW-0732">Signal</keyword>
<dbReference type="Proteomes" id="UP000001882">
    <property type="component" value="Chromosome"/>
</dbReference>
<feature type="domain" description="Calx-beta" evidence="6">
    <location>
        <begin position="408"/>
        <end position="507"/>
    </location>
</feature>
<evidence type="ECO:0000313" key="8">
    <source>
        <dbReference type="Proteomes" id="UP000001882"/>
    </source>
</evidence>
<dbReference type="PANTHER" id="PTHR11878">
    <property type="entry name" value="SODIUM/CALCIUM EXCHANGER"/>
    <property type="match status" value="1"/>
</dbReference>
<reference evidence="8" key="3">
    <citation type="journal article" date="2011" name="PLoS ONE">
        <title>Genome sequence of a mesophilic hydrogenotrophic methanogen Methanocella paludicola, the first cultivated representative of the order Methanocellales.</title>
        <authorList>
            <person name="Sakai S."/>
            <person name="Takaki Y."/>
            <person name="Shimamura S."/>
            <person name="Sekine M."/>
            <person name="Tajima T."/>
            <person name="Kosugi H."/>
            <person name="Ichikawa N."/>
            <person name="Tasumi E."/>
            <person name="Hiraki A.T."/>
            <person name="Shimizu A."/>
            <person name="Kato Y."/>
            <person name="Nishiko R."/>
            <person name="Mori K."/>
            <person name="Fujita N."/>
            <person name="Imachi H."/>
            <person name="Takai K."/>
        </authorList>
    </citation>
    <scope>NUCLEOTIDE SEQUENCE [LARGE SCALE GENOMIC DNA]</scope>
    <source>
        <strain evidence="8">DSM 17711 / JCM 13418 / NBRC 101707 / SANAE</strain>
    </source>
</reference>
<dbReference type="InterPro" id="IPR051171">
    <property type="entry name" value="CaCA"/>
</dbReference>
<keyword evidence="2" id="KW-0677">Repeat</keyword>
<feature type="domain" description="Calx-beta" evidence="6">
    <location>
        <begin position="521"/>
        <end position="620"/>
    </location>
</feature>
<dbReference type="GeneID" id="8682480"/>
<dbReference type="RefSeq" id="WP_012901538.1">
    <property type="nucleotide sequence ID" value="NC_013665.1"/>
</dbReference>
<dbReference type="KEGG" id="mpd:MCP_2796"/>
<dbReference type="GO" id="GO:0007154">
    <property type="term" value="P:cell communication"/>
    <property type="evidence" value="ECO:0007669"/>
    <property type="project" value="InterPro"/>
</dbReference>
<keyword evidence="3" id="KW-0378">Hydrolase</keyword>
<dbReference type="GO" id="GO:0016787">
    <property type="term" value="F:hydrolase activity"/>
    <property type="evidence" value="ECO:0007669"/>
    <property type="project" value="UniProtKB-KW"/>
</dbReference>
<evidence type="ECO:0000313" key="7">
    <source>
        <dbReference type="EMBL" id="BAI62868.1"/>
    </source>
</evidence>
<keyword evidence="5" id="KW-0813">Transport</keyword>
<dbReference type="GO" id="GO:0030001">
    <property type="term" value="P:metal ion transport"/>
    <property type="evidence" value="ECO:0007669"/>
    <property type="project" value="TreeGrafter"/>
</dbReference>
<reference evidence="7 8" key="2">
    <citation type="journal article" date="2008" name="Int. J. Syst. Evol. Microbiol.">
        <title>Methanocella paludicola gen. nov., sp. nov., a methane-producing archaeon, the first isolate of the lineage 'Rice Cluster I', and proposal of the new archaeal order Methanocellales ord. nov.</title>
        <authorList>
            <person name="Sakai S."/>
            <person name="Imachi H."/>
            <person name="Hanada S."/>
            <person name="Ohashi A."/>
            <person name="Harada H."/>
            <person name="Kamagata Y."/>
        </authorList>
    </citation>
    <scope>NUCLEOTIDE SEQUENCE [LARGE SCALE GENOMIC DNA]</scope>
    <source>
        <strain evidence="8">DSM 17711 / JCM 13418 / NBRC 101707 / SANAE</strain>
    </source>
</reference>
<gene>
    <name evidence="7" type="ordered locus">MCP_2796</name>
</gene>
<accession>D1Z2E6</accession>
<evidence type="ECO:0000256" key="1">
    <source>
        <dbReference type="ARBA" id="ARBA00022729"/>
    </source>
</evidence>
<evidence type="ECO:0000256" key="2">
    <source>
        <dbReference type="ARBA" id="ARBA00022737"/>
    </source>
</evidence>
<feature type="domain" description="Calx-beta" evidence="6">
    <location>
        <begin position="634"/>
        <end position="736"/>
    </location>
</feature>
<evidence type="ECO:0000256" key="5">
    <source>
        <dbReference type="ARBA" id="ARBA00023065"/>
    </source>
</evidence>
<feature type="domain" description="Calx-beta" evidence="6">
    <location>
        <begin position="295"/>
        <end position="394"/>
    </location>
</feature>
<dbReference type="GO" id="GO:0016020">
    <property type="term" value="C:membrane"/>
    <property type="evidence" value="ECO:0007669"/>
    <property type="project" value="InterPro"/>
</dbReference>
<dbReference type="Gene3D" id="2.60.40.2030">
    <property type="match status" value="5"/>
</dbReference>
<dbReference type="SMR" id="D1Z2E6"/>
<reference evidence="7 8" key="1">
    <citation type="journal article" date="2007" name="Appl. Environ. Microbiol.">
        <title>Isolation of key methanogens for global methane emission from rice paddy fields: a novel isolate affiliated with the clone cluster rice cluster I.</title>
        <authorList>
            <person name="Sakai S."/>
            <person name="Imachi H."/>
            <person name="Sekiguchi Y."/>
            <person name="Ohashi A."/>
            <person name="Harada H."/>
            <person name="Kamagata Y."/>
        </authorList>
    </citation>
    <scope>NUCLEOTIDE SEQUENCE [LARGE SCALE GENOMIC DNA]</scope>
    <source>
        <strain evidence="8">DSM 17711 / JCM 13418 / NBRC 101707 / SANAE</strain>
    </source>
</reference>